<dbReference type="GO" id="GO:0006520">
    <property type="term" value="P:amino acid metabolic process"/>
    <property type="evidence" value="ECO:0007669"/>
    <property type="project" value="UniProtKB-ARBA"/>
</dbReference>
<gene>
    <name evidence="3" type="ORF">CNMCM6805_008487</name>
</gene>
<keyword evidence="4" id="KW-1185">Reference proteome</keyword>
<dbReference type="Pfam" id="PF13840">
    <property type="entry name" value="ACT_7"/>
    <property type="match status" value="1"/>
</dbReference>
<dbReference type="Pfam" id="PF00004">
    <property type="entry name" value="AAA"/>
    <property type="match status" value="1"/>
</dbReference>
<dbReference type="Gene3D" id="3.30.2130.10">
    <property type="entry name" value="VC0802-like"/>
    <property type="match status" value="1"/>
</dbReference>
<evidence type="ECO:0000259" key="2">
    <source>
        <dbReference type="SMART" id="SM00382"/>
    </source>
</evidence>
<dbReference type="GO" id="GO:0046394">
    <property type="term" value="P:carboxylic acid biosynthetic process"/>
    <property type="evidence" value="ECO:0007669"/>
    <property type="project" value="UniProtKB-ARBA"/>
</dbReference>
<dbReference type="CDD" id="cd19481">
    <property type="entry name" value="RecA-like_protease"/>
    <property type="match status" value="1"/>
</dbReference>
<reference evidence="3" key="1">
    <citation type="journal article" date="2020" name="bioRxiv">
        <title>Genomic and phenotypic heterogeneity of clinical isolates of the human pathogens Aspergillus fumigatus, Aspergillus lentulus and Aspergillus fumigatiaffinis.</title>
        <authorList>
            <person name="dos Santos R.A.C."/>
            <person name="Steenwyk J.L."/>
            <person name="Rivero-Menendez O."/>
            <person name="Mead M.E."/>
            <person name="Silva L.P."/>
            <person name="Bastos R.W."/>
            <person name="Alastruey-Izquierdo A."/>
            <person name="Goldman G.H."/>
            <person name="Rokas A."/>
        </authorList>
    </citation>
    <scope>NUCLEOTIDE SEQUENCE</scope>
    <source>
        <strain evidence="3">CNM-CM6805</strain>
    </source>
</reference>
<dbReference type="InterPro" id="IPR045865">
    <property type="entry name" value="ACT-like_dom_sf"/>
</dbReference>
<feature type="domain" description="AAA+ ATPase" evidence="2">
    <location>
        <begin position="554"/>
        <end position="681"/>
    </location>
</feature>
<dbReference type="InterPro" id="IPR027795">
    <property type="entry name" value="CASTOR_ACT_dom"/>
</dbReference>
<evidence type="ECO:0000313" key="4">
    <source>
        <dbReference type="Proteomes" id="UP000653565"/>
    </source>
</evidence>
<evidence type="ECO:0000256" key="1">
    <source>
        <dbReference type="SAM" id="MobiDB-lite"/>
    </source>
</evidence>
<accession>A0A8H4M9L8</accession>
<dbReference type="InterPro" id="IPR054289">
    <property type="entry name" value="DUF7025"/>
</dbReference>
<dbReference type="InterPro" id="IPR027417">
    <property type="entry name" value="P-loop_NTPase"/>
</dbReference>
<sequence>MRPTVHLETFVFLTTRQPIENLPLQSLKPEMLFQEDEGLSIITTKDLAESNGFLDYTFPCKKISLAVHSSLEAVGLIAAISSKLASHGISTNVVSGYFHDHIFVPLGKEDAALQVLQDMMKAAEHIPSDDSESEIMEVINNNTIASSKKDTEDNADDTAETVNYAPPGTICEVHNLYQSKRDDNGRTSWTKKKPDDLPSTGENSESAQYALIVRHVKCYDGRKPLQIHSIVVQSEHLKKVLGEVLDGYPGVTMTLERVEFRSPFKPFVHRWERFASARDQELDSVTKSHVELLYNILEEELRDTIARKNDLVLNGVVTHDLLWTIFEPEDEIFSMVGGRPRAFRFKSGETNCRTGAFDLEAQYVDFDGDDFGLRDKDFEVAPFAGTMPITALPVFPLRHRSDQISVRDALVARGAVWESYKGYHFKYYEGLAVGRYMRREFKFNIKSRIIIDAEAFNTFNPDESVSVYPTCGKELTDDERLLAAPTLRGYSLKEKRWLEFNLDSVKEIVWDSQAFDSLVLPQDQQDLKTLILAFANAQSKQVDSFDDVVQGKGRGIIMQLSGPPGVGKTLTAESVAEVMKVPLYVMSAGDLGTSASRVEEALKDILRMVPKWGAVLLLDEADVFMEARNSTDLWRNELVSIFLRMLEYYEGILFLTTNRAGNIDPAFESRIHVSIVYPDLDMTSRRHIWQQFLTRTAGAEQFSDKQLETLAGVSLNGRQIKNVLKTAHLLAWSQEKPLAYEHLQTVLKLRDATSPTANGV</sequence>
<dbReference type="GO" id="GO:0005524">
    <property type="term" value="F:ATP binding"/>
    <property type="evidence" value="ECO:0007669"/>
    <property type="project" value="InterPro"/>
</dbReference>
<dbReference type="InterPro" id="IPR018717">
    <property type="entry name" value="DUF2241"/>
</dbReference>
<dbReference type="InterPro" id="IPR003959">
    <property type="entry name" value="ATPase_AAA_core"/>
</dbReference>
<dbReference type="Pfam" id="PF22942">
    <property type="entry name" value="DUF7025"/>
    <property type="match status" value="1"/>
</dbReference>
<dbReference type="SUPFAM" id="SSF55021">
    <property type="entry name" value="ACT-like"/>
    <property type="match status" value="2"/>
</dbReference>
<dbReference type="Proteomes" id="UP000653565">
    <property type="component" value="Unassembled WGS sequence"/>
</dbReference>
<protein>
    <recommendedName>
        <fullName evidence="2">AAA+ ATPase domain-containing protein</fullName>
    </recommendedName>
</protein>
<reference evidence="3" key="2">
    <citation type="submission" date="2020-04" db="EMBL/GenBank/DDBJ databases">
        <authorList>
            <person name="Santos R.A.C."/>
            <person name="Steenwyk J.L."/>
            <person name="Rivero-Menendez O."/>
            <person name="Mead M.E."/>
            <person name="Silva L.P."/>
            <person name="Bastos R.W."/>
            <person name="Alastruey-Izquierdo A."/>
            <person name="Goldman G.H."/>
            <person name="Rokas A."/>
        </authorList>
    </citation>
    <scope>NUCLEOTIDE SEQUENCE</scope>
    <source>
        <strain evidence="3">CNM-CM6805</strain>
    </source>
</reference>
<dbReference type="PANTHER" id="PTHR46411:SF3">
    <property type="entry name" value="AAA+ ATPASE DOMAIN-CONTAINING PROTEIN"/>
    <property type="match status" value="1"/>
</dbReference>
<organism evidence="3 4">
    <name type="scientific">Aspergillus fumigatiaffinis</name>
    <dbReference type="NCBI Taxonomy" id="340414"/>
    <lineage>
        <taxon>Eukaryota</taxon>
        <taxon>Fungi</taxon>
        <taxon>Dikarya</taxon>
        <taxon>Ascomycota</taxon>
        <taxon>Pezizomycotina</taxon>
        <taxon>Eurotiomycetes</taxon>
        <taxon>Eurotiomycetidae</taxon>
        <taxon>Eurotiales</taxon>
        <taxon>Aspergillaceae</taxon>
        <taxon>Aspergillus</taxon>
        <taxon>Aspergillus subgen. Fumigati</taxon>
    </lineage>
</organism>
<proteinExistence type="predicted"/>
<dbReference type="GO" id="GO:0016887">
    <property type="term" value="F:ATP hydrolysis activity"/>
    <property type="evidence" value="ECO:0007669"/>
    <property type="project" value="InterPro"/>
</dbReference>
<dbReference type="InterPro" id="IPR003593">
    <property type="entry name" value="AAA+_ATPase"/>
</dbReference>
<dbReference type="Pfam" id="PF10000">
    <property type="entry name" value="ACT_3"/>
    <property type="match status" value="1"/>
</dbReference>
<evidence type="ECO:0000313" key="3">
    <source>
        <dbReference type="EMBL" id="KAF4234644.1"/>
    </source>
</evidence>
<feature type="region of interest" description="Disordered" evidence="1">
    <location>
        <begin position="182"/>
        <end position="204"/>
    </location>
</feature>
<dbReference type="PANTHER" id="PTHR46411">
    <property type="entry name" value="FAMILY ATPASE, PUTATIVE-RELATED"/>
    <property type="match status" value="1"/>
</dbReference>
<dbReference type="AlphaFoldDB" id="A0A8H4M9L8"/>
<dbReference type="Gene3D" id="3.40.50.300">
    <property type="entry name" value="P-loop containing nucleotide triphosphate hydrolases"/>
    <property type="match status" value="1"/>
</dbReference>
<dbReference type="EMBL" id="JAAAPX010000066">
    <property type="protein sequence ID" value="KAF4234644.1"/>
    <property type="molecule type" value="Genomic_DNA"/>
</dbReference>
<dbReference type="SMART" id="SM00382">
    <property type="entry name" value="AAA"/>
    <property type="match status" value="1"/>
</dbReference>
<dbReference type="SUPFAM" id="SSF52540">
    <property type="entry name" value="P-loop containing nucleoside triphosphate hydrolases"/>
    <property type="match status" value="1"/>
</dbReference>
<name>A0A8H4M9L8_9EURO</name>
<comment type="caution">
    <text evidence="3">The sequence shown here is derived from an EMBL/GenBank/DDBJ whole genome shotgun (WGS) entry which is preliminary data.</text>
</comment>